<evidence type="ECO:0000256" key="3">
    <source>
        <dbReference type="ARBA" id="ARBA00022475"/>
    </source>
</evidence>
<reference evidence="12" key="1">
    <citation type="submission" date="2013-02" db="EMBL/GenBank/DDBJ databases">
        <authorList>
            <person name="Cross G.A.M."/>
            <person name="Kim H.-S."/>
            <person name="Wickstead B."/>
        </authorList>
    </citation>
    <scope>NUCLEOTIDE SEQUENCE</scope>
    <source>
        <strain evidence="12">Lister 427</strain>
    </source>
</reference>
<comment type="subcellular location">
    <subcellularLocation>
        <location evidence="2">Cell membrane</location>
        <topology evidence="2">Lipid-anchor</topology>
        <topology evidence="2">GPI-anchor</topology>
    </subcellularLocation>
</comment>
<evidence type="ECO:0000256" key="4">
    <source>
        <dbReference type="ARBA" id="ARBA00022622"/>
    </source>
</evidence>
<name>M4SWZ7_9TRYP</name>
<evidence type="ECO:0000256" key="7">
    <source>
        <dbReference type="ARBA" id="ARBA00023180"/>
    </source>
</evidence>
<evidence type="ECO:0000256" key="5">
    <source>
        <dbReference type="ARBA" id="ARBA00022729"/>
    </source>
</evidence>
<dbReference type="InterPro" id="IPR025932">
    <property type="entry name" value="Trypano_VSG_B_N_dom"/>
</dbReference>
<dbReference type="VEuPathDB" id="TriTrypDB:Tb10.v4.0135"/>
<keyword evidence="7" id="KW-0325">Glycoprotein</keyword>
<feature type="signal peptide" evidence="9">
    <location>
        <begin position="1"/>
        <end position="20"/>
    </location>
</feature>
<sequence>MYSTLTIALLTLAQLRQVTPTPDHHKNVADLQMLCNLISLAKGSIDTPTVEPIPETVLDDIERLNISLADPKWRSTLAATAQDKQKKDSEDCKTPGDKEVCKPHYRRWDDHNIAVLEDTKGQKFPKISNDKLESTLGRSVAITVSGLTAKAQAIKDSFNDMIANPKAPTISKAKNLLAAAVYGAPNAAAAADKSCQIALANTRQAACGLPNGATAVCETLICVRAQDGTQQKQICGSTASLDTQQTAWSTAEKANKWNPIKSVCDAADAPTLTAHYVRHTLAAALNRIKHCGQAGGEALVIGTPHKDCTCHGQDAEACIKLDTMQYKSGTKPTGTIKWATLIAQAADTLQELEQLTTKKQEAVTAIEHITAAATQNANALQHSNLVVTPLLNQQPQQSAVAQNEDCEAIKTPGQCRSKGDCEWDDKATGKEKRCKLNTTKVAEQAKQAGAETPGEADPNCGQYKDPESCVKAPGKPKEGKKPVYRWTENTCKDSCFHVAMNFSLIAAAFMRLAVF</sequence>
<evidence type="ECO:0000256" key="6">
    <source>
        <dbReference type="ARBA" id="ARBA00023136"/>
    </source>
</evidence>
<proteinExistence type="predicted"/>
<reference evidence="12" key="2">
    <citation type="journal article" date="2014" name="Mol. Biochem. Parasitol.">
        <title>Capturing the variant surface glycoprotein repertoire (the VSGnome) of Trypanosoma brucei Lister 427.</title>
        <authorList>
            <person name="Cross G.A."/>
            <person name="Kim H.S."/>
            <person name="Wickstead B."/>
        </authorList>
    </citation>
    <scope>NUCLEOTIDE SEQUENCE</scope>
    <source>
        <strain evidence="12">Lister 427</strain>
    </source>
</reference>
<accession>M4SWZ7</accession>
<evidence type="ECO:0000256" key="2">
    <source>
        <dbReference type="ARBA" id="ARBA00004609"/>
    </source>
</evidence>
<dbReference type="AlphaFoldDB" id="M4SWZ7"/>
<dbReference type="GO" id="GO:0098552">
    <property type="term" value="C:side of membrane"/>
    <property type="evidence" value="ECO:0007669"/>
    <property type="project" value="UniProtKB-KW"/>
</dbReference>
<organism evidence="12">
    <name type="scientific">Trypanosoma brucei</name>
    <dbReference type="NCBI Taxonomy" id="5691"/>
    <lineage>
        <taxon>Eukaryota</taxon>
        <taxon>Discoba</taxon>
        <taxon>Euglenozoa</taxon>
        <taxon>Kinetoplastea</taxon>
        <taxon>Metakinetoplastina</taxon>
        <taxon>Trypanosomatida</taxon>
        <taxon>Trypanosomatidae</taxon>
        <taxon>Trypanosoma</taxon>
    </lineage>
</organism>
<evidence type="ECO:0000259" key="10">
    <source>
        <dbReference type="Pfam" id="PF10659"/>
    </source>
</evidence>
<dbReference type="Pfam" id="PF10659">
    <property type="entry name" value="Trypan_glycop_C"/>
    <property type="match status" value="1"/>
</dbReference>
<evidence type="ECO:0000256" key="8">
    <source>
        <dbReference type="ARBA" id="ARBA00023288"/>
    </source>
</evidence>
<dbReference type="InterPro" id="IPR019609">
    <property type="entry name" value="Variant_surf_glycoprt_trypan_C"/>
</dbReference>
<evidence type="ECO:0000259" key="11">
    <source>
        <dbReference type="Pfam" id="PF13206"/>
    </source>
</evidence>
<dbReference type="VEuPathDB" id="TriTrypDB:Tb1125.Tb11.0170"/>
<feature type="domain" description="Trypanosome variant surface glycoprotein B-type N-terminal" evidence="11">
    <location>
        <begin position="20"/>
        <end position="367"/>
    </location>
</feature>
<feature type="chain" id="PRO_5004057771" evidence="9">
    <location>
        <begin position="21"/>
        <end position="515"/>
    </location>
</feature>
<keyword evidence="4" id="KW-0336">GPI-anchor</keyword>
<keyword evidence="8" id="KW-0449">Lipoprotein</keyword>
<feature type="domain" description="Trypanosome variant surface glycoprotein C-terminal" evidence="10">
    <location>
        <begin position="406"/>
        <end position="512"/>
    </location>
</feature>
<evidence type="ECO:0000256" key="9">
    <source>
        <dbReference type="SAM" id="SignalP"/>
    </source>
</evidence>
<keyword evidence="5 9" id="KW-0732">Signal</keyword>
<keyword evidence="6" id="KW-0472">Membrane</keyword>
<dbReference type="EMBL" id="KC613547">
    <property type="protein sequence ID" value="AGH60978.1"/>
    <property type="molecule type" value="Genomic_DNA"/>
</dbReference>
<evidence type="ECO:0000313" key="12">
    <source>
        <dbReference type="EMBL" id="AGH60978.1"/>
    </source>
</evidence>
<dbReference type="VEuPathDB" id="TriTrypDB:Tb427_000438800"/>
<comment type="function">
    <text evidence="1">VSG forms a coat on the surface of the parasite. The trypanosome evades the immune response of the host by expressing a series of antigenically distinct VSGs from an estimated 1000 VSG genes.</text>
</comment>
<dbReference type="Pfam" id="PF13206">
    <property type="entry name" value="VSG_B"/>
    <property type="match status" value="1"/>
</dbReference>
<evidence type="ECO:0000256" key="1">
    <source>
        <dbReference type="ARBA" id="ARBA00002523"/>
    </source>
</evidence>
<protein>
    <submittedName>
        <fullName evidence="12">Variant surface glycoprotein 408</fullName>
    </submittedName>
</protein>
<dbReference type="GO" id="GO:0005886">
    <property type="term" value="C:plasma membrane"/>
    <property type="evidence" value="ECO:0007669"/>
    <property type="project" value="UniProtKB-SubCell"/>
</dbReference>
<keyword evidence="3" id="KW-1003">Cell membrane</keyword>